<evidence type="ECO:0008006" key="4">
    <source>
        <dbReference type="Google" id="ProtNLM"/>
    </source>
</evidence>
<comment type="caution">
    <text evidence="2">The sequence shown here is derived from an EMBL/GenBank/DDBJ whole genome shotgun (WGS) entry which is preliminary data.</text>
</comment>
<dbReference type="VEuPathDB" id="FungiDB:CPUR_02947"/>
<reference evidence="2 3" key="1">
    <citation type="journal article" date="2013" name="PLoS Genet.">
        <title>Plant-symbiotic fungi as chemical engineers: Multi-genome analysis of the Clavicipitaceae reveals dynamics of alkaloid loci.</title>
        <authorList>
            <person name="Schardl C.L."/>
            <person name="Young C.A."/>
            <person name="Hesse U."/>
            <person name="Amyotte S.G."/>
            <person name="Andreeva K."/>
            <person name="Calie P.J."/>
            <person name="Fleetwood D.J."/>
            <person name="Haws D.C."/>
            <person name="Moore N."/>
            <person name="Oeser B."/>
            <person name="Panaccione D.G."/>
            <person name="Schweri K.K."/>
            <person name="Voisey C.R."/>
            <person name="Farman M.L."/>
            <person name="Jaromczyk J.W."/>
            <person name="Roe B.A."/>
            <person name="O'Sullivan D.M."/>
            <person name="Scott B."/>
            <person name="Tudzynski P."/>
            <person name="An Z."/>
            <person name="Arnaoudova E.G."/>
            <person name="Bullock C.T."/>
            <person name="Charlton N.D."/>
            <person name="Chen L."/>
            <person name="Cox M."/>
            <person name="Dinkins R.D."/>
            <person name="Florea S."/>
            <person name="Glenn A.E."/>
            <person name="Gordon A."/>
            <person name="Gueldener U."/>
            <person name="Harris D.R."/>
            <person name="Hollin W."/>
            <person name="Jaromczyk J."/>
            <person name="Johnson R.D."/>
            <person name="Khan A.K."/>
            <person name="Leistner E."/>
            <person name="Leuchtmann A."/>
            <person name="Li C."/>
            <person name="Liu J."/>
            <person name="Liu J."/>
            <person name="Liu M."/>
            <person name="Mace W."/>
            <person name="Machado C."/>
            <person name="Nagabhyru P."/>
            <person name="Pan J."/>
            <person name="Schmid J."/>
            <person name="Sugawara K."/>
            <person name="Steiner U."/>
            <person name="Takach J.E."/>
            <person name="Tanaka E."/>
            <person name="Webb J.S."/>
            <person name="Wilson E.V."/>
            <person name="Wiseman J.L."/>
            <person name="Yoshida R."/>
            <person name="Zeng Z."/>
        </authorList>
    </citation>
    <scope>NUCLEOTIDE SEQUENCE [LARGE SCALE GENOMIC DNA]</scope>
    <source>
        <strain evidence="2 3">20.1</strain>
    </source>
</reference>
<evidence type="ECO:0000313" key="3">
    <source>
        <dbReference type="Proteomes" id="UP000016801"/>
    </source>
</evidence>
<gene>
    <name evidence="2" type="ORF">CPUR_02947</name>
</gene>
<dbReference type="OrthoDB" id="10446091at2759"/>
<dbReference type="HOGENOM" id="CLU_1427841_0_0_1"/>
<sequence length="190" mass="21462">MTPESSVDSNTADHGNNVAPTPSHYNDLSWNNIRGAYGPTADGVGLFRSWIWKHGWKVESLVDKKLVWLCRICHTTAPSVKPFSIACDTRGALDHLKDKHRLSAQGKVPQKCSISEAFGTPTPSTPSFQNDIDRYYPNFNPLEFRGLLLDWIIQDDAAFRCLEKPQLRDLLYYLQPTLEKRGYLPNGNTV</sequence>
<keyword evidence="3" id="KW-1185">Reference proteome</keyword>
<organism evidence="2 3">
    <name type="scientific">Claviceps purpurea (strain 20.1)</name>
    <name type="common">Ergot fungus</name>
    <name type="synonym">Sphacelia segetum</name>
    <dbReference type="NCBI Taxonomy" id="1111077"/>
    <lineage>
        <taxon>Eukaryota</taxon>
        <taxon>Fungi</taxon>
        <taxon>Dikarya</taxon>
        <taxon>Ascomycota</taxon>
        <taxon>Pezizomycotina</taxon>
        <taxon>Sordariomycetes</taxon>
        <taxon>Hypocreomycetidae</taxon>
        <taxon>Hypocreales</taxon>
        <taxon>Clavicipitaceae</taxon>
        <taxon>Claviceps</taxon>
    </lineage>
</organism>
<dbReference type="EMBL" id="CAGA01000013">
    <property type="protein sequence ID" value="CCE29254.1"/>
    <property type="molecule type" value="Genomic_DNA"/>
</dbReference>
<accession>M1WD34</accession>
<evidence type="ECO:0000256" key="1">
    <source>
        <dbReference type="SAM" id="MobiDB-lite"/>
    </source>
</evidence>
<proteinExistence type="predicted"/>
<protein>
    <recommendedName>
        <fullName evidence="4">BED-type domain-containing protein</fullName>
    </recommendedName>
</protein>
<feature type="region of interest" description="Disordered" evidence="1">
    <location>
        <begin position="1"/>
        <end position="21"/>
    </location>
</feature>
<evidence type="ECO:0000313" key="2">
    <source>
        <dbReference type="EMBL" id="CCE29254.1"/>
    </source>
</evidence>
<dbReference type="AlphaFoldDB" id="M1WD34"/>
<dbReference type="Proteomes" id="UP000016801">
    <property type="component" value="Unassembled WGS sequence"/>
</dbReference>
<name>M1WD34_CLAP2</name>